<keyword evidence="1" id="KW-1133">Transmembrane helix</keyword>
<gene>
    <name evidence="2" type="ORF">Lery_0896</name>
</gene>
<keyword evidence="1" id="KW-0812">Transmembrane</keyword>
<comment type="caution">
    <text evidence="2">The sequence shown here is derived from an EMBL/GenBank/DDBJ whole genome shotgun (WGS) entry which is preliminary data.</text>
</comment>
<evidence type="ECO:0008006" key="4">
    <source>
        <dbReference type="Google" id="ProtNLM"/>
    </source>
</evidence>
<evidence type="ECO:0000313" key="2">
    <source>
        <dbReference type="EMBL" id="KTC98428.1"/>
    </source>
</evidence>
<sequence length="188" mass="21591">MKQFTRTFLLALVWFSLLVVPYTITFYVCYSGLCGGPGVPSHYVSIVGYYIWLYPLIVFASLFYARRLNKTSRSNQSIMALLIPFICLLPLLYVIYNTGSQFANYNKLQANMYNIQPDDFVCAPEQFVRHLKSNPYLDDIFYFFEGKRSDYGVAWSIYSYPTREALAAALKERGIDLAQCKNPKGQGI</sequence>
<dbReference type="RefSeq" id="WP_058526066.1">
    <property type="nucleotide sequence ID" value="NZ_CAAAHY010000032.1"/>
</dbReference>
<protein>
    <recommendedName>
        <fullName evidence="4">Transmembrane protein</fullName>
    </recommendedName>
</protein>
<organism evidence="2 3">
    <name type="scientific">Legionella erythra</name>
    <dbReference type="NCBI Taxonomy" id="448"/>
    <lineage>
        <taxon>Bacteria</taxon>
        <taxon>Pseudomonadati</taxon>
        <taxon>Pseudomonadota</taxon>
        <taxon>Gammaproteobacteria</taxon>
        <taxon>Legionellales</taxon>
        <taxon>Legionellaceae</taxon>
        <taxon>Legionella</taxon>
    </lineage>
</organism>
<accession>A0A0W0TSE3</accession>
<reference evidence="2 3" key="1">
    <citation type="submission" date="2015-11" db="EMBL/GenBank/DDBJ databases">
        <title>Genomic analysis of 38 Legionella species identifies large and diverse effector repertoires.</title>
        <authorList>
            <person name="Burstein D."/>
            <person name="Amaro F."/>
            <person name="Zusman T."/>
            <person name="Lifshitz Z."/>
            <person name="Cohen O."/>
            <person name="Gilbert J.A."/>
            <person name="Pupko T."/>
            <person name="Shuman H.A."/>
            <person name="Segal G."/>
        </authorList>
    </citation>
    <scope>NUCLEOTIDE SEQUENCE [LARGE SCALE GENOMIC DNA]</scope>
    <source>
        <strain evidence="2 3">SE-32A-C8</strain>
    </source>
</reference>
<feature type="transmembrane region" description="Helical" evidence="1">
    <location>
        <begin position="77"/>
        <end position="96"/>
    </location>
</feature>
<dbReference type="PATRIC" id="fig|448.7.peg.937"/>
<dbReference type="EMBL" id="LNYA01000020">
    <property type="protein sequence ID" value="KTC98428.1"/>
    <property type="molecule type" value="Genomic_DNA"/>
</dbReference>
<feature type="transmembrane region" description="Helical" evidence="1">
    <location>
        <begin position="49"/>
        <end position="65"/>
    </location>
</feature>
<dbReference type="OrthoDB" id="5636825at2"/>
<dbReference type="AlphaFoldDB" id="A0A0W0TSE3"/>
<name>A0A0W0TSE3_LEGER</name>
<evidence type="ECO:0000313" key="3">
    <source>
        <dbReference type="Proteomes" id="UP000054773"/>
    </source>
</evidence>
<evidence type="ECO:0000256" key="1">
    <source>
        <dbReference type="SAM" id="Phobius"/>
    </source>
</evidence>
<proteinExistence type="predicted"/>
<dbReference type="STRING" id="448.Lery_0896"/>
<keyword evidence="3" id="KW-1185">Reference proteome</keyword>
<keyword evidence="1" id="KW-0472">Membrane</keyword>
<dbReference type="Proteomes" id="UP000054773">
    <property type="component" value="Unassembled WGS sequence"/>
</dbReference>